<feature type="transmembrane region" description="Helical" evidence="1">
    <location>
        <begin position="6"/>
        <end position="26"/>
    </location>
</feature>
<accession>A0AAW9RWJ3</accession>
<dbReference type="AlphaFoldDB" id="A0AAW9RWJ3"/>
<keyword evidence="1" id="KW-0812">Transmembrane</keyword>
<dbReference type="Proteomes" id="UP001378188">
    <property type="component" value="Unassembled WGS sequence"/>
</dbReference>
<dbReference type="InterPro" id="IPR009935">
    <property type="entry name" value="DUF1467"/>
</dbReference>
<evidence type="ECO:0000256" key="1">
    <source>
        <dbReference type="SAM" id="Phobius"/>
    </source>
</evidence>
<dbReference type="Pfam" id="PF07330">
    <property type="entry name" value="DUF1467"/>
    <property type="match status" value="1"/>
</dbReference>
<organism evidence="2 3">
    <name type="scientific">Microbaculum marinum</name>
    <dbReference type="NCBI Taxonomy" id="1764581"/>
    <lineage>
        <taxon>Bacteria</taxon>
        <taxon>Pseudomonadati</taxon>
        <taxon>Pseudomonadota</taxon>
        <taxon>Alphaproteobacteria</taxon>
        <taxon>Hyphomicrobiales</taxon>
        <taxon>Tepidamorphaceae</taxon>
        <taxon>Microbaculum</taxon>
    </lineage>
</organism>
<feature type="transmembrane region" description="Helical" evidence="1">
    <location>
        <begin position="53"/>
        <end position="76"/>
    </location>
</feature>
<proteinExistence type="predicted"/>
<evidence type="ECO:0000313" key="3">
    <source>
        <dbReference type="Proteomes" id="UP001378188"/>
    </source>
</evidence>
<comment type="caution">
    <text evidence="2">The sequence shown here is derived from an EMBL/GenBank/DDBJ whole genome shotgun (WGS) entry which is preliminary data.</text>
</comment>
<keyword evidence="3" id="KW-1185">Reference proteome</keyword>
<keyword evidence="1" id="KW-1133">Transmembrane helix</keyword>
<dbReference type="RefSeq" id="WP_340332344.1">
    <property type="nucleotide sequence ID" value="NZ_JAZHOF010000013.1"/>
</dbReference>
<sequence length="91" mass="10012">MPITSGLAIYFVLWWLVLFAVLPWGVRTQADRGEVVPGSEPGSPERPMLVRKLVATTLIAAVIFGVFYGIVMWGGLTLDDIPLLPDFSRPI</sequence>
<gene>
    <name evidence="2" type="ORF">V3328_24395</name>
</gene>
<reference evidence="2 3" key="1">
    <citation type="submission" date="2024-02" db="EMBL/GenBank/DDBJ databases">
        <title>Genome analysis and characterization of Microbaculum marinisediminis sp. nov., isolated from marine sediment.</title>
        <authorList>
            <person name="Du Z.-J."/>
            <person name="Ye Y.-Q."/>
            <person name="Zhang Z.-R."/>
            <person name="Yuan S.-M."/>
            <person name="Zhang X.-Y."/>
        </authorList>
    </citation>
    <scope>NUCLEOTIDE SEQUENCE [LARGE SCALE GENOMIC DNA]</scope>
    <source>
        <strain evidence="2 3">SDUM1044001</strain>
    </source>
</reference>
<dbReference type="EMBL" id="JAZHOF010000013">
    <property type="protein sequence ID" value="MEJ8574642.1"/>
    <property type="molecule type" value="Genomic_DNA"/>
</dbReference>
<protein>
    <submittedName>
        <fullName evidence="2">DUF1467 family protein</fullName>
    </submittedName>
</protein>
<keyword evidence="1" id="KW-0472">Membrane</keyword>
<evidence type="ECO:0000313" key="2">
    <source>
        <dbReference type="EMBL" id="MEJ8574642.1"/>
    </source>
</evidence>
<name>A0AAW9RWJ3_9HYPH</name>